<feature type="region of interest" description="Disordered" evidence="1">
    <location>
        <begin position="232"/>
        <end position="263"/>
    </location>
</feature>
<sequence length="387" mass="41299">MKTSSALILIAACLSSVSARHAGHRHVVAAPPPTAPGPIGAPVYDHATLAHPARSEELYARELFPHMSAAQRTQRFGSGVTFDHATLAHPARSEELYARELFPHMSAAQRTQRFGSGVTFDHATLAHPARSEELYARELFPHMSAAQRTQRFGSGVTFDHATLAHPARSDDLYARDLVDSLYARGILSAPPSSGSGGAVPAPITQMNGASIDMTAQNEQSVGMQQASVMGQPSMKSLGDVQTAPKAKSAKGKSKGKKGKKGRRELAEFVARDIVDYLSARGDTLSKSIADMSSENNYMALASAQISESSQAASAQAQLRHSGTTVRGKGQRDLSGLVARALLADDGLFARSVFDRSSKLGIMRPPGSPIPTQRPERYLPGHPHVTSY</sequence>
<keyword evidence="2" id="KW-0732">Signal</keyword>
<feature type="signal peptide" evidence="2">
    <location>
        <begin position="1"/>
        <end position="19"/>
    </location>
</feature>
<dbReference type="EMBL" id="SGPM01000219">
    <property type="protein sequence ID" value="THH27855.1"/>
    <property type="molecule type" value="Genomic_DNA"/>
</dbReference>
<accession>A0A4S4MQ38</accession>
<gene>
    <name evidence="3" type="ORF">EUX98_g6332</name>
</gene>
<dbReference type="AlphaFoldDB" id="A0A4S4MQ38"/>
<comment type="caution">
    <text evidence="3">The sequence shown here is derived from an EMBL/GenBank/DDBJ whole genome shotgun (WGS) entry which is preliminary data.</text>
</comment>
<organism evidence="3 4">
    <name type="scientific">Antrodiella citrinella</name>
    <dbReference type="NCBI Taxonomy" id="2447956"/>
    <lineage>
        <taxon>Eukaryota</taxon>
        <taxon>Fungi</taxon>
        <taxon>Dikarya</taxon>
        <taxon>Basidiomycota</taxon>
        <taxon>Agaricomycotina</taxon>
        <taxon>Agaricomycetes</taxon>
        <taxon>Polyporales</taxon>
        <taxon>Steccherinaceae</taxon>
        <taxon>Antrodiella</taxon>
    </lineage>
</organism>
<keyword evidence="4" id="KW-1185">Reference proteome</keyword>
<evidence type="ECO:0000313" key="3">
    <source>
        <dbReference type="EMBL" id="THH27855.1"/>
    </source>
</evidence>
<feature type="chain" id="PRO_5020928523" evidence="2">
    <location>
        <begin position="20"/>
        <end position="387"/>
    </location>
</feature>
<proteinExistence type="predicted"/>
<reference evidence="3 4" key="1">
    <citation type="submission" date="2019-02" db="EMBL/GenBank/DDBJ databases">
        <title>Genome sequencing of the rare red list fungi Antrodiella citrinella (Flaviporus citrinellus).</title>
        <authorList>
            <person name="Buettner E."/>
            <person name="Kellner H."/>
        </authorList>
    </citation>
    <scope>NUCLEOTIDE SEQUENCE [LARGE SCALE GENOMIC DNA]</scope>
    <source>
        <strain evidence="3 4">DSM 108506</strain>
    </source>
</reference>
<dbReference type="Proteomes" id="UP000308730">
    <property type="component" value="Unassembled WGS sequence"/>
</dbReference>
<evidence type="ECO:0000256" key="2">
    <source>
        <dbReference type="SAM" id="SignalP"/>
    </source>
</evidence>
<name>A0A4S4MQ38_9APHY</name>
<evidence type="ECO:0000256" key="1">
    <source>
        <dbReference type="SAM" id="MobiDB-lite"/>
    </source>
</evidence>
<feature type="region of interest" description="Disordered" evidence="1">
    <location>
        <begin position="359"/>
        <end position="387"/>
    </location>
</feature>
<feature type="compositionally biased region" description="Basic residues" evidence="1">
    <location>
        <begin position="247"/>
        <end position="262"/>
    </location>
</feature>
<protein>
    <submittedName>
        <fullName evidence="3">Uncharacterized protein</fullName>
    </submittedName>
</protein>
<evidence type="ECO:0000313" key="4">
    <source>
        <dbReference type="Proteomes" id="UP000308730"/>
    </source>
</evidence>